<gene>
    <name evidence="1" type="ORF">B0T15DRAFT_325389</name>
</gene>
<dbReference type="AlphaFoldDB" id="A0AAJ0GKZ2"/>
<dbReference type="Proteomes" id="UP001273166">
    <property type="component" value="Unassembled WGS sequence"/>
</dbReference>
<accession>A0AAJ0GKZ2</accession>
<dbReference type="PANTHER" id="PTHR42085:SF6">
    <property type="entry name" value="F-BOX DOMAIN-CONTAINING PROTEIN"/>
    <property type="match status" value="1"/>
</dbReference>
<dbReference type="EMBL" id="JAUDZG010000008">
    <property type="protein sequence ID" value="KAK3301855.1"/>
    <property type="molecule type" value="Genomic_DNA"/>
</dbReference>
<protein>
    <recommendedName>
        <fullName evidence="3">F-box domain-containing protein</fullName>
    </recommendedName>
</protein>
<evidence type="ECO:0000313" key="1">
    <source>
        <dbReference type="EMBL" id="KAK3301855.1"/>
    </source>
</evidence>
<dbReference type="RefSeq" id="XP_062717635.1">
    <property type="nucleotide sequence ID" value="XM_062864103.1"/>
</dbReference>
<proteinExistence type="predicted"/>
<name>A0AAJ0GKZ2_9PEZI</name>
<reference evidence="1" key="1">
    <citation type="journal article" date="2023" name="Mol. Phylogenet. Evol.">
        <title>Genome-scale phylogeny and comparative genomics of the fungal order Sordariales.</title>
        <authorList>
            <person name="Hensen N."/>
            <person name="Bonometti L."/>
            <person name="Westerberg I."/>
            <person name="Brannstrom I.O."/>
            <person name="Guillou S."/>
            <person name="Cros-Aarteil S."/>
            <person name="Calhoun S."/>
            <person name="Haridas S."/>
            <person name="Kuo A."/>
            <person name="Mondo S."/>
            <person name="Pangilinan J."/>
            <person name="Riley R."/>
            <person name="LaButti K."/>
            <person name="Andreopoulos B."/>
            <person name="Lipzen A."/>
            <person name="Chen C."/>
            <person name="Yan M."/>
            <person name="Daum C."/>
            <person name="Ng V."/>
            <person name="Clum A."/>
            <person name="Steindorff A."/>
            <person name="Ohm R.A."/>
            <person name="Martin F."/>
            <person name="Silar P."/>
            <person name="Natvig D.O."/>
            <person name="Lalanne C."/>
            <person name="Gautier V."/>
            <person name="Ament-Velasquez S.L."/>
            <person name="Kruys A."/>
            <person name="Hutchinson M.I."/>
            <person name="Powell A.J."/>
            <person name="Barry K."/>
            <person name="Miller A.N."/>
            <person name="Grigoriev I.V."/>
            <person name="Debuchy R."/>
            <person name="Gladieux P."/>
            <person name="Hiltunen Thoren M."/>
            <person name="Johannesson H."/>
        </authorList>
    </citation>
    <scope>NUCLEOTIDE SEQUENCE</scope>
    <source>
        <strain evidence="1">CBS 333.67</strain>
    </source>
</reference>
<dbReference type="InterPro" id="IPR038883">
    <property type="entry name" value="AN11006-like"/>
</dbReference>
<organism evidence="1 2">
    <name type="scientific">Chaetomium strumarium</name>
    <dbReference type="NCBI Taxonomy" id="1170767"/>
    <lineage>
        <taxon>Eukaryota</taxon>
        <taxon>Fungi</taxon>
        <taxon>Dikarya</taxon>
        <taxon>Ascomycota</taxon>
        <taxon>Pezizomycotina</taxon>
        <taxon>Sordariomycetes</taxon>
        <taxon>Sordariomycetidae</taxon>
        <taxon>Sordariales</taxon>
        <taxon>Chaetomiaceae</taxon>
        <taxon>Chaetomium</taxon>
    </lineage>
</organism>
<keyword evidence="2" id="KW-1185">Reference proteome</keyword>
<dbReference type="GeneID" id="87882932"/>
<dbReference type="PANTHER" id="PTHR42085">
    <property type="entry name" value="F-BOX DOMAIN-CONTAINING PROTEIN"/>
    <property type="match status" value="1"/>
</dbReference>
<comment type="caution">
    <text evidence="1">The sequence shown here is derived from an EMBL/GenBank/DDBJ whole genome shotgun (WGS) entry which is preliminary data.</text>
</comment>
<evidence type="ECO:0000313" key="2">
    <source>
        <dbReference type="Proteomes" id="UP001273166"/>
    </source>
</evidence>
<evidence type="ECO:0008006" key="3">
    <source>
        <dbReference type="Google" id="ProtNLM"/>
    </source>
</evidence>
<sequence length="629" mass="72306">MARVSDGGQTLAMPSPLPPLLRLTPQIRRRIYFYLGLARWDGRPFRFNLHAGQFKLPHGLSAHELSWSFMTDPNSFHGLLLSCRTIHAEATALLYSANQFILYYSAPPAQPRQPTSLRPLHTLHALSAPTLLFLSNLKIVLHEASCHAWAELDWLKTCCLEGLEDQEHAGLRHCKQSHGGLHPPPLLSPACAGDDDDRLAAAHALLREWRSAAARLCHVAPKRLALCLVCDIDPEHPRAIDVANSVVAPIRLLPPLKECSIRLAKTPDRRLQQLAQDTVIYACRIPTPSPKPPSSATTTLASLPRELRIQILEYTDLVTPRRQVAWSRHERAYVKYFFKCPPDPAPWTEHEPDELHASQFSRCWEDIPTGNGCFCRRRHAAFSLDCKCWAPPTALFLVCRTLYEDAQFVFFSSNRFTVHDFKARPPGEVPVPEQRRVDDEPVPSHPYPYERLAASEFLRDIVPTLSLAHLRFLELAFPPYPPPSWPATQHPAMQDWWKTIDWLRNKINLSGLTIRLLVSDVVLIGQRDYRRTITVEEGDMMMTAYMDLMRPLKRLADDGLARFYAHFPYPWAFTEELRYRRFTEGDPLEPERLALKKRAEQYVMGHRYERLYANGREEPRLSDWYEPYY</sequence>
<reference evidence="1" key="2">
    <citation type="submission" date="2023-06" db="EMBL/GenBank/DDBJ databases">
        <authorList>
            <consortium name="Lawrence Berkeley National Laboratory"/>
            <person name="Mondo S.J."/>
            <person name="Hensen N."/>
            <person name="Bonometti L."/>
            <person name="Westerberg I."/>
            <person name="Brannstrom I.O."/>
            <person name="Guillou S."/>
            <person name="Cros-Aarteil S."/>
            <person name="Calhoun S."/>
            <person name="Haridas S."/>
            <person name="Kuo A."/>
            <person name="Pangilinan J."/>
            <person name="Riley R."/>
            <person name="Labutti K."/>
            <person name="Andreopoulos B."/>
            <person name="Lipzen A."/>
            <person name="Chen C."/>
            <person name="Yanf M."/>
            <person name="Daum C."/>
            <person name="Ng V."/>
            <person name="Clum A."/>
            <person name="Steindorff A."/>
            <person name="Ohm R."/>
            <person name="Martin F."/>
            <person name="Silar P."/>
            <person name="Natvig D."/>
            <person name="Lalanne C."/>
            <person name="Gautier V."/>
            <person name="Ament-Velasquez S.L."/>
            <person name="Kruys A."/>
            <person name="Hutchinson M.I."/>
            <person name="Powell A.J."/>
            <person name="Barry K."/>
            <person name="Miller A.N."/>
            <person name="Grigoriev I.V."/>
            <person name="Debuchy R."/>
            <person name="Gladieux P."/>
            <person name="Thoren M.H."/>
            <person name="Johannesson H."/>
        </authorList>
    </citation>
    <scope>NUCLEOTIDE SEQUENCE</scope>
    <source>
        <strain evidence="1">CBS 333.67</strain>
    </source>
</reference>